<dbReference type="Gene3D" id="4.10.60.10">
    <property type="entry name" value="Zinc finger, CCHC-type"/>
    <property type="match status" value="1"/>
</dbReference>
<keyword evidence="1" id="KW-0863">Zinc-finger</keyword>
<proteinExistence type="predicted"/>
<evidence type="ECO:0000313" key="4">
    <source>
        <dbReference type="Proteomes" id="UP001151760"/>
    </source>
</evidence>
<dbReference type="Proteomes" id="UP001151760">
    <property type="component" value="Unassembled WGS sequence"/>
</dbReference>
<dbReference type="SUPFAM" id="SSF57756">
    <property type="entry name" value="Retrovirus zinc finger-like domains"/>
    <property type="match status" value="1"/>
</dbReference>
<evidence type="ECO:0000313" key="3">
    <source>
        <dbReference type="EMBL" id="GJT89302.1"/>
    </source>
</evidence>
<dbReference type="InterPro" id="IPR001878">
    <property type="entry name" value="Znf_CCHC"/>
</dbReference>
<keyword evidence="1" id="KW-0479">Metal-binding</keyword>
<comment type="caution">
    <text evidence="3">The sequence shown here is derived from an EMBL/GenBank/DDBJ whole genome shotgun (WGS) entry which is preliminary data.</text>
</comment>
<name>A0ABQ5HPP6_9ASTR</name>
<sequence>MEKDCRVRLQGACIDFLQNVTCFECGEKGHFKDKCPKAGNQHMMELWESLSGGFEIHSRIQIVLGRGDKQDEAPNSEGEICNALVFLSSPRDRMTLRVIVDASKQGFGCAVQMLRGQGTSVCSLRCLRSERHVMVAWYEERHCCAVSRFLLVLRFKAGHQKPSRLLQQPEILSGIMGNLSGSVGFENRHESRLPPSELTVRVERTIQTLEDMLFELMCLGFWWQLNLDPLMIWTVSWRSQLIDQKLCKKHRKIVQIREILKTASSCQKSYADKSRKPFEFTSWRQVLLKHVGPVVYRLKLPQELSCVHDTFHVSNLKKCLAKPDVQVPLDEIEIDENLRFVEEPIEIVERDVKKLKRRRIPLVKVRWNSRQGAEYTWERED</sequence>
<dbReference type="PROSITE" id="PS50158">
    <property type="entry name" value="ZF_CCHC"/>
    <property type="match status" value="1"/>
</dbReference>
<dbReference type="InterPro" id="IPR036875">
    <property type="entry name" value="Znf_CCHC_sf"/>
</dbReference>
<dbReference type="Pfam" id="PF00098">
    <property type="entry name" value="zf-CCHC"/>
    <property type="match status" value="1"/>
</dbReference>
<evidence type="ECO:0000259" key="2">
    <source>
        <dbReference type="PROSITE" id="PS50158"/>
    </source>
</evidence>
<accession>A0ABQ5HPP6</accession>
<keyword evidence="1" id="KW-0862">Zinc</keyword>
<dbReference type="InterPro" id="IPR056924">
    <property type="entry name" value="SH3_Tf2-1"/>
</dbReference>
<feature type="domain" description="CCHC-type" evidence="2">
    <location>
        <begin position="22"/>
        <end position="37"/>
    </location>
</feature>
<reference evidence="3" key="2">
    <citation type="submission" date="2022-01" db="EMBL/GenBank/DDBJ databases">
        <authorList>
            <person name="Yamashiro T."/>
            <person name="Shiraishi A."/>
            <person name="Satake H."/>
            <person name="Nakayama K."/>
        </authorList>
    </citation>
    <scope>NUCLEOTIDE SEQUENCE</scope>
</reference>
<gene>
    <name evidence="3" type="ORF">Tco_1071019</name>
</gene>
<dbReference type="EMBL" id="BQNB010019810">
    <property type="protein sequence ID" value="GJT89302.1"/>
    <property type="molecule type" value="Genomic_DNA"/>
</dbReference>
<dbReference type="PANTHER" id="PTHR46148:SF59">
    <property type="entry name" value="NUCLEOTIDYLTRANSFERASE, RIBONUCLEASE H"/>
    <property type="match status" value="1"/>
</dbReference>
<keyword evidence="4" id="KW-1185">Reference proteome</keyword>
<dbReference type="PANTHER" id="PTHR46148">
    <property type="entry name" value="CHROMO DOMAIN-CONTAINING PROTEIN"/>
    <property type="match status" value="1"/>
</dbReference>
<dbReference type="GO" id="GO:0003964">
    <property type="term" value="F:RNA-directed DNA polymerase activity"/>
    <property type="evidence" value="ECO:0007669"/>
    <property type="project" value="UniProtKB-KW"/>
</dbReference>
<reference evidence="3" key="1">
    <citation type="journal article" date="2022" name="Int. J. Mol. Sci.">
        <title>Draft Genome of Tanacetum Coccineum: Genomic Comparison of Closely Related Tanacetum-Family Plants.</title>
        <authorList>
            <person name="Yamashiro T."/>
            <person name="Shiraishi A."/>
            <person name="Nakayama K."/>
            <person name="Satake H."/>
        </authorList>
    </citation>
    <scope>NUCLEOTIDE SEQUENCE</scope>
</reference>
<evidence type="ECO:0000256" key="1">
    <source>
        <dbReference type="PROSITE-ProRule" id="PRU00047"/>
    </source>
</evidence>
<organism evidence="3 4">
    <name type="scientific">Tanacetum coccineum</name>
    <dbReference type="NCBI Taxonomy" id="301880"/>
    <lineage>
        <taxon>Eukaryota</taxon>
        <taxon>Viridiplantae</taxon>
        <taxon>Streptophyta</taxon>
        <taxon>Embryophyta</taxon>
        <taxon>Tracheophyta</taxon>
        <taxon>Spermatophyta</taxon>
        <taxon>Magnoliopsida</taxon>
        <taxon>eudicotyledons</taxon>
        <taxon>Gunneridae</taxon>
        <taxon>Pentapetalae</taxon>
        <taxon>asterids</taxon>
        <taxon>campanulids</taxon>
        <taxon>Asterales</taxon>
        <taxon>Asteraceae</taxon>
        <taxon>Asteroideae</taxon>
        <taxon>Anthemideae</taxon>
        <taxon>Anthemidinae</taxon>
        <taxon>Tanacetum</taxon>
    </lineage>
</organism>
<keyword evidence="3" id="KW-0808">Transferase</keyword>
<keyword evidence="3" id="KW-0695">RNA-directed DNA polymerase</keyword>
<dbReference type="SMART" id="SM00343">
    <property type="entry name" value="ZnF_C2HC"/>
    <property type="match status" value="1"/>
</dbReference>
<protein>
    <submittedName>
        <fullName evidence="3">Reverse transcriptase domain-containing protein</fullName>
    </submittedName>
</protein>
<dbReference type="Pfam" id="PF24626">
    <property type="entry name" value="SH3_Tf2-1"/>
    <property type="match status" value="1"/>
</dbReference>
<keyword evidence="3" id="KW-0548">Nucleotidyltransferase</keyword>